<dbReference type="InterPro" id="IPR027417">
    <property type="entry name" value="P-loop_NTPase"/>
</dbReference>
<sequence length="271" mass="29496">MIDRVQGYYGFTRIPFGRGLAPSMLHQHNSHREAAARIAWCINNRAIGVVTGEVGAGKTVALKGAVASLDPARFTVIYQPNPEVGMRGLYDRIVTSLGGTPKYQSAALAAQGSAALAAEVDERGRTPAVVIDESHLLDHHELGAIRMLTNYDMDSTTPFAVLLIGQPTLRKRMKHGVLAALDQRISISYQMPTMTKEETASYIKHHLTIAGRWDPLFSDDAVDLIHLTSRGLPRSVNNIALQSLIAAFADEKSIVDESSTRLAITETHATE</sequence>
<dbReference type="Proteomes" id="UP001333996">
    <property type="component" value="Unassembled WGS sequence"/>
</dbReference>
<accession>A0ABU7FV19</accession>
<feature type="domain" description="ORC1/DEAH AAA+ ATPase" evidence="1">
    <location>
        <begin position="44"/>
        <end position="173"/>
    </location>
</feature>
<dbReference type="Gene3D" id="3.40.50.300">
    <property type="entry name" value="P-loop containing nucleotide triphosphate hydrolases"/>
    <property type="match status" value="1"/>
</dbReference>
<gene>
    <name evidence="2" type="ORF">VXC91_40270</name>
</gene>
<evidence type="ECO:0000259" key="1">
    <source>
        <dbReference type="Pfam" id="PF13401"/>
    </source>
</evidence>
<dbReference type="PANTHER" id="PTHR35894">
    <property type="entry name" value="GENERAL SECRETION PATHWAY PROTEIN A-RELATED"/>
    <property type="match status" value="1"/>
</dbReference>
<protein>
    <submittedName>
        <fullName evidence="2">AAA family ATPase</fullName>
    </submittedName>
</protein>
<organism evidence="2 3">
    <name type="scientific">Streptomyces chiangmaiensis</name>
    <dbReference type="NCBI Taxonomy" id="766497"/>
    <lineage>
        <taxon>Bacteria</taxon>
        <taxon>Bacillati</taxon>
        <taxon>Actinomycetota</taxon>
        <taxon>Actinomycetes</taxon>
        <taxon>Kitasatosporales</taxon>
        <taxon>Streptomycetaceae</taxon>
        <taxon>Streptomyces</taxon>
    </lineage>
</organism>
<name>A0ABU7FV19_9ACTN</name>
<evidence type="ECO:0000313" key="3">
    <source>
        <dbReference type="Proteomes" id="UP001333996"/>
    </source>
</evidence>
<comment type="caution">
    <text evidence="2">The sequence shown here is derived from an EMBL/GenBank/DDBJ whole genome shotgun (WGS) entry which is preliminary data.</text>
</comment>
<dbReference type="PANTHER" id="PTHR35894:SF1">
    <property type="entry name" value="PHOSPHORIBULOKINASE _ URIDINE KINASE FAMILY"/>
    <property type="match status" value="1"/>
</dbReference>
<reference evidence="2" key="1">
    <citation type="submission" date="2024-01" db="EMBL/GenBank/DDBJ databases">
        <title>First draft genome sequence data of TA4-1, the type strain of Gram-positive actinobacterium Streptomyces chiangmaiensis.</title>
        <authorList>
            <person name="Yasawong M."/>
            <person name="Nantapong N."/>
        </authorList>
    </citation>
    <scope>NUCLEOTIDE SEQUENCE</scope>
    <source>
        <strain evidence="2">TA4-1</strain>
    </source>
</reference>
<dbReference type="RefSeq" id="WP_329512326.1">
    <property type="nucleotide sequence ID" value="NZ_BAAAYZ010000063.1"/>
</dbReference>
<dbReference type="Pfam" id="PF13401">
    <property type="entry name" value="AAA_22"/>
    <property type="match status" value="1"/>
</dbReference>
<dbReference type="EMBL" id="JAYWVC010000292">
    <property type="protein sequence ID" value="MED7827961.1"/>
    <property type="molecule type" value="Genomic_DNA"/>
</dbReference>
<dbReference type="SUPFAM" id="SSF52540">
    <property type="entry name" value="P-loop containing nucleoside triphosphate hydrolases"/>
    <property type="match status" value="1"/>
</dbReference>
<dbReference type="InterPro" id="IPR049945">
    <property type="entry name" value="AAA_22"/>
</dbReference>
<proteinExistence type="predicted"/>
<dbReference type="InterPro" id="IPR052026">
    <property type="entry name" value="ExeA_AAA_ATPase_DNA-bind"/>
</dbReference>
<evidence type="ECO:0000313" key="2">
    <source>
        <dbReference type="EMBL" id="MED7827961.1"/>
    </source>
</evidence>
<keyword evidence="3" id="KW-1185">Reference proteome</keyword>